<name>A0A5B0P3X7_PUCGR</name>
<reference evidence="1 2" key="1">
    <citation type="submission" date="2019-05" db="EMBL/GenBank/DDBJ databases">
        <title>Emergence of the Ug99 lineage of the wheat stem rust pathogen through somatic hybridization.</title>
        <authorList>
            <person name="Li F."/>
            <person name="Upadhyaya N.M."/>
            <person name="Sperschneider J."/>
            <person name="Matny O."/>
            <person name="Nguyen-Phuc H."/>
            <person name="Mago R."/>
            <person name="Raley C."/>
            <person name="Miller M.E."/>
            <person name="Silverstein K.A.T."/>
            <person name="Henningsen E."/>
            <person name="Hirsch C.D."/>
            <person name="Visser B."/>
            <person name="Pretorius Z.A."/>
            <person name="Steffenson B.J."/>
            <person name="Schwessinger B."/>
            <person name="Dodds P.N."/>
            <person name="Figueroa M."/>
        </authorList>
    </citation>
    <scope>NUCLEOTIDE SEQUENCE [LARGE SCALE GENOMIC DNA]</scope>
    <source>
        <strain evidence="1 2">Ug99</strain>
    </source>
</reference>
<sequence>MLDRASNTSDSEATHNAGLWSWRHHRFGLQLRILALAPIVCRDFSIMGALSNLAYDVELGSHWGHPVD</sequence>
<dbReference type="AlphaFoldDB" id="A0A5B0P3X7"/>
<protein>
    <submittedName>
        <fullName evidence="1">Uncharacterized protein</fullName>
    </submittedName>
</protein>
<accession>A0A5B0P3X7</accession>
<comment type="caution">
    <text evidence="1">The sequence shown here is derived from an EMBL/GenBank/DDBJ whole genome shotgun (WGS) entry which is preliminary data.</text>
</comment>
<dbReference type="EMBL" id="VDEP01000371">
    <property type="protein sequence ID" value="KAA1095676.1"/>
    <property type="molecule type" value="Genomic_DNA"/>
</dbReference>
<proteinExistence type="predicted"/>
<dbReference type="Proteomes" id="UP000325313">
    <property type="component" value="Unassembled WGS sequence"/>
</dbReference>
<evidence type="ECO:0000313" key="1">
    <source>
        <dbReference type="EMBL" id="KAA1095676.1"/>
    </source>
</evidence>
<gene>
    <name evidence="1" type="ORF">PGTUg99_021921</name>
</gene>
<evidence type="ECO:0000313" key="2">
    <source>
        <dbReference type="Proteomes" id="UP000325313"/>
    </source>
</evidence>
<organism evidence="1 2">
    <name type="scientific">Puccinia graminis f. sp. tritici</name>
    <dbReference type="NCBI Taxonomy" id="56615"/>
    <lineage>
        <taxon>Eukaryota</taxon>
        <taxon>Fungi</taxon>
        <taxon>Dikarya</taxon>
        <taxon>Basidiomycota</taxon>
        <taxon>Pucciniomycotina</taxon>
        <taxon>Pucciniomycetes</taxon>
        <taxon>Pucciniales</taxon>
        <taxon>Pucciniaceae</taxon>
        <taxon>Puccinia</taxon>
    </lineage>
</organism>